<protein>
    <recommendedName>
        <fullName evidence="2">eCIS core domain-containing protein</fullName>
    </recommendedName>
</protein>
<dbReference type="RefSeq" id="WP_040413744.1">
    <property type="nucleotide sequence ID" value="NZ_BJYV01000002.1"/>
</dbReference>
<evidence type="ECO:0000259" key="2">
    <source>
        <dbReference type="Pfam" id="PF13699"/>
    </source>
</evidence>
<feature type="region of interest" description="Disordered" evidence="1">
    <location>
        <begin position="1"/>
        <end position="61"/>
    </location>
</feature>
<feature type="compositionally biased region" description="Polar residues" evidence="1">
    <location>
        <begin position="210"/>
        <end position="222"/>
    </location>
</feature>
<proteinExistence type="predicted"/>
<gene>
    <name evidence="3" type="ORF">CQA01_07920</name>
</gene>
<feature type="region of interest" description="Disordered" evidence="1">
    <location>
        <begin position="210"/>
        <end position="231"/>
    </location>
</feature>
<sequence>MSHFSSKSQTSRGHSSQNHPDSFFQAKLAVGQPGDQYEQEADAMADKVVQEKSQEENIQSQADENIQAQSMAEGITPLVQLKVDSAVFQEKGEEEQLSMEGENNEVEAPVQMKQETASATPPGFEQQLNQTAGGASMDQETLSGMEDSFGADFKDVKVHTDSQAVQMSQGIGAHAFTHGNDIYFNENQYNPNDSSGKHLLAHELTHTIQQGSSPAIQNSTIQKEGEEETAPEMEEETGILDESAKTITFSSVPIPGFKLQDHRGGLFTSKAPLKRKNNYIRGNTNQRDGVWKDQVDTSNITTRLNALYEEHHKTPATADTTHVFKANTNGRGVKPTFIGGIDVISKDLTTPGWGKDKNYRNFHVDHIVELQLADWNTATWPNTLDNMELLDASKNTSSGSVIKGQITEKLNGFRERHGAQYPGGDATFKNKYTLVFNRADTLAGGDSNATENEFWTKTQIEGGEQLEPIEVGNLADIGEEGEVRIFPNESGGISKKFIWTGEGSRLGSSEKTWLGNPFRITSKQFATEGENVENTENLGSISVNIPSSDKTWAPWPEDKVFPVKRYPGSKYAGYLTKQSIKSGLYGLRIKKASPVEILELDLLPTGIEAYGQIMPSIPIFEGSPIELFISNGDVRVSKTFGIEEINVPPPFEISDSSLTIFASSRNGLGLTGETNFAINQVGEGHISATASTASGFELEGAFNFDSELFDPAEINMEYKENVWTIGGVIGIPEGKLRGIKTATITATYSENNFSATGEAELDVPGIERGNMAFNFGEDGFSFSGDFDLSSDIPGITGGNVAARVAKPAGAENYEIMVTGTAQPDIPGISSSLSVTYDNGALTIVGSAAYSRGMLSGSIEVGATNRAIGEDGQPTGDPDETMRVYGGGELTLQLTPWLAATAGVKLLPNGEIEVTARLASESYEVFQRKEFNRNLFRAPTIEIPLFAIPIGPRSIGLVAQIGGGLDFTAGFGPGELRDISAEITYNPEREDETTISGHGEFAIPADAGLTLRGDLSLGVSVAIASLTGGIELTGALGLEGEAAAEVDLNWTPQTGLSLDAVGRITVNPKFEFEVNAFARASLGIGFLSVSETWRHNLAGFEWGPDIQFGLVFPVNYQEGESFDMSFEDIEVIYPDLDIVNMSKGLAKDIKNDLFD</sequence>
<evidence type="ECO:0000256" key="1">
    <source>
        <dbReference type="SAM" id="MobiDB-lite"/>
    </source>
</evidence>
<organism evidence="3 4">
    <name type="scientific">Cyclobacterium qasimii</name>
    <dbReference type="NCBI Taxonomy" id="1350429"/>
    <lineage>
        <taxon>Bacteria</taxon>
        <taxon>Pseudomonadati</taxon>
        <taxon>Bacteroidota</taxon>
        <taxon>Cytophagia</taxon>
        <taxon>Cytophagales</taxon>
        <taxon>Cyclobacteriaceae</taxon>
        <taxon>Cyclobacterium</taxon>
    </lineage>
</organism>
<feature type="compositionally biased region" description="Basic and acidic residues" evidence="1">
    <location>
        <begin position="44"/>
        <end position="55"/>
    </location>
</feature>
<reference evidence="3 4" key="1">
    <citation type="submission" date="2019-07" db="EMBL/GenBank/DDBJ databases">
        <title>Whole genome shotgun sequence of Cyclobacterium qasimii NBRC 106168.</title>
        <authorList>
            <person name="Hosoyama A."/>
            <person name="Uohara A."/>
            <person name="Ohji S."/>
            <person name="Ichikawa N."/>
        </authorList>
    </citation>
    <scope>NUCLEOTIDE SEQUENCE [LARGE SCALE GENOMIC DNA]</scope>
    <source>
        <strain evidence="3 4">NBRC 106168</strain>
    </source>
</reference>
<dbReference type="EMBL" id="BJYV01000002">
    <property type="protein sequence ID" value="GEO20258.1"/>
    <property type="molecule type" value="Genomic_DNA"/>
</dbReference>
<evidence type="ECO:0000313" key="3">
    <source>
        <dbReference type="EMBL" id="GEO20258.1"/>
    </source>
</evidence>
<name>A0A512C7Q5_9BACT</name>
<feature type="domain" description="eCIS core" evidence="2">
    <location>
        <begin position="137"/>
        <end position="212"/>
    </location>
</feature>
<accession>A0A512C7Q5</accession>
<dbReference type="Pfam" id="PF13699">
    <property type="entry name" value="eCIS_core"/>
    <property type="match status" value="1"/>
</dbReference>
<dbReference type="Proteomes" id="UP000321301">
    <property type="component" value="Unassembled WGS sequence"/>
</dbReference>
<comment type="caution">
    <text evidence="3">The sequence shown here is derived from an EMBL/GenBank/DDBJ whole genome shotgun (WGS) entry which is preliminary data.</text>
</comment>
<evidence type="ECO:0000313" key="4">
    <source>
        <dbReference type="Proteomes" id="UP000321301"/>
    </source>
</evidence>
<keyword evidence="4" id="KW-1185">Reference proteome</keyword>
<dbReference type="AlphaFoldDB" id="A0A512C7Q5"/>
<dbReference type="InterPro" id="IPR025295">
    <property type="entry name" value="eCIS_core_dom"/>
</dbReference>
<feature type="compositionally biased region" description="Polar residues" evidence="1">
    <location>
        <begin position="1"/>
        <end position="20"/>
    </location>
</feature>